<name>A0ABT5XHU7_9EURY</name>
<dbReference type="Proteomes" id="UP001215956">
    <property type="component" value="Unassembled WGS sequence"/>
</dbReference>
<dbReference type="InterPro" id="IPR053916">
    <property type="entry name" value="DUF6978"/>
</dbReference>
<proteinExistence type="predicted"/>
<reference evidence="1 2" key="1">
    <citation type="submission" date="2023-03" db="EMBL/GenBank/DDBJ databases">
        <title>Whole genome sequencing of Methanotrichaceae archaeon M04Ac.</title>
        <authorList>
            <person name="Khomyakova M.A."/>
            <person name="Merkel A.Y."/>
            <person name="Slobodkin A.I."/>
        </authorList>
    </citation>
    <scope>NUCLEOTIDE SEQUENCE [LARGE SCALE GENOMIC DNA]</scope>
    <source>
        <strain evidence="1 2">M04Ac</strain>
    </source>
</reference>
<keyword evidence="2" id="KW-1185">Reference proteome</keyword>
<dbReference type="RefSeq" id="WP_316969768.1">
    <property type="nucleotide sequence ID" value="NZ_JARFPL010000043.1"/>
</dbReference>
<evidence type="ECO:0000313" key="2">
    <source>
        <dbReference type="Proteomes" id="UP001215956"/>
    </source>
</evidence>
<gene>
    <name evidence="1" type="ORF">P0O24_10820</name>
</gene>
<comment type="caution">
    <text evidence="1">The sequence shown here is derived from an EMBL/GenBank/DDBJ whole genome shotgun (WGS) entry which is preliminary data.</text>
</comment>
<dbReference type="Pfam" id="PF22398">
    <property type="entry name" value="DUF6978"/>
    <property type="match status" value="1"/>
</dbReference>
<sequence length="147" mass="16797">MSDVELSQADANELIAMPKIRITDEIRYFPGSGGALNVPLVSEDWREDFVLTIRRGRIDLNRGSYQNIGRNTVILLRAELNGPPHRNPDDAEIPCPHIHIYKEGFGTKWAYPFPTDFANPADYWTTLQDFIKYCNIILPPKILRGLE</sequence>
<accession>A0ABT5XHU7</accession>
<dbReference type="EMBL" id="JARFPL010000043">
    <property type="protein sequence ID" value="MDF0594072.1"/>
    <property type="molecule type" value="Genomic_DNA"/>
</dbReference>
<organism evidence="1 2">
    <name type="scientific">Candidatus Methanocrinis alkalitolerans</name>
    <dbReference type="NCBI Taxonomy" id="3033395"/>
    <lineage>
        <taxon>Archaea</taxon>
        <taxon>Methanobacteriati</taxon>
        <taxon>Methanobacteriota</taxon>
        <taxon>Stenosarchaea group</taxon>
        <taxon>Methanomicrobia</taxon>
        <taxon>Methanotrichales</taxon>
        <taxon>Methanotrichaceae</taxon>
        <taxon>Methanocrinis</taxon>
    </lineage>
</organism>
<protein>
    <submittedName>
        <fullName evidence="1">Uncharacterized protein</fullName>
    </submittedName>
</protein>
<evidence type="ECO:0000313" key="1">
    <source>
        <dbReference type="EMBL" id="MDF0594072.1"/>
    </source>
</evidence>